<dbReference type="PANTHER" id="PTHR43539:SF9">
    <property type="entry name" value="INDOLE-3-PYRUVATE MONOOXYGENASE YUCCA11-RELATED"/>
    <property type="match status" value="1"/>
</dbReference>
<dbReference type="InterPro" id="IPR050982">
    <property type="entry name" value="Auxin_biosynth/cation_transpt"/>
</dbReference>
<keyword evidence="4 10" id="KW-0285">Flavoprotein</keyword>
<feature type="compositionally biased region" description="Basic and acidic residues" evidence="11">
    <location>
        <begin position="53"/>
        <end position="62"/>
    </location>
</feature>
<dbReference type="AlphaFoldDB" id="A0AAQ3S3Q0"/>
<accession>A0AAQ3S3Q0</accession>
<dbReference type="PANTHER" id="PTHR43539">
    <property type="entry name" value="FLAVIN-BINDING MONOOXYGENASE-LIKE PROTEIN (AFU_ORTHOLOGUE AFUA_4G09220)"/>
    <property type="match status" value="1"/>
</dbReference>
<proteinExistence type="inferred from homology"/>
<comment type="pathway">
    <text evidence="2">Plant hormone metabolism; auxin biosynthesis.</text>
</comment>
<dbReference type="EC" id="1.-.-.-" evidence="10"/>
<keyword evidence="10" id="KW-0503">Monooxygenase</keyword>
<evidence type="ECO:0000256" key="7">
    <source>
        <dbReference type="ARBA" id="ARBA00023002"/>
    </source>
</evidence>
<dbReference type="InterPro" id="IPR020946">
    <property type="entry name" value="Flavin_mOase-like"/>
</dbReference>
<evidence type="ECO:0000256" key="3">
    <source>
        <dbReference type="ARBA" id="ARBA00009183"/>
    </source>
</evidence>
<dbReference type="GO" id="GO:0103075">
    <property type="term" value="F:indole-3-pyruvate monooxygenase activity"/>
    <property type="evidence" value="ECO:0007669"/>
    <property type="project" value="UniProtKB-EC"/>
</dbReference>
<keyword evidence="7 10" id="KW-0560">Oxidoreductase</keyword>
<organism evidence="12 13">
    <name type="scientific">Vigna mungo</name>
    <name type="common">Black gram</name>
    <name type="synonym">Phaseolus mungo</name>
    <dbReference type="NCBI Taxonomy" id="3915"/>
    <lineage>
        <taxon>Eukaryota</taxon>
        <taxon>Viridiplantae</taxon>
        <taxon>Streptophyta</taxon>
        <taxon>Embryophyta</taxon>
        <taxon>Tracheophyta</taxon>
        <taxon>Spermatophyta</taxon>
        <taxon>Magnoliopsida</taxon>
        <taxon>eudicotyledons</taxon>
        <taxon>Gunneridae</taxon>
        <taxon>Pentapetalae</taxon>
        <taxon>rosids</taxon>
        <taxon>fabids</taxon>
        <taxon>Fabales</taxon>
        <taxon>Fabaceae</taxon>
        <taxon>Papilionoideae</taxon>
        <taxon>50 kb inversion clade</taxon>
        <taxon>NPAAA clade</taxon>
        <taxon>indigoferoid/millettioid clade</taxon>
        <taxon>Phaseoleae</taxon>
        <taxon>Vigna</taxon>
    </lineage>
</organism>
<evidence type="ECO:0000313" key="12">
    <source>
        <dbReference type="EMBL" id="WVZ18069.1"/>
    </source>
</evidence>
<keyword evidence="8" id="KW-0073">Auxin biosynthesis</keyword>
<dbReference type="PRINTS" id="PR00469">
    <property type="entry name" value="PNDRDTASEII"/>
</dbReference>
<keyword evidence="13" id="KW-1185">Reference proteome</keyword>
<dbReference type="GO" id="GO:0004499">
    <property type="term" value="F:N,N-dimethylaniline monooxygenase activity"/>
    <property type="evidence" value="ECO:0007669"/>
    <property type="project" value="InterPro"/>
</dbReference>
<dbReference type="Gene3D" id="3.50.50.60">
    <property type="entry name" value="FAD/NAD(P)-binding domain"/>
    <property type="match status" value="1"/>
</dbReference>
<comment type="catalytic activity">
    <reaction evidence="9">
        <text>indole-3-pyruvate + NADPH + O2 + H(+) = (indol-3-yl)acetate + CO2 + NADP(+) + H2O</text>
        <dbReference type="Rhea" id="RHEA:34331"/>
        <dbReference type="ChEBI" id="CHEBI:15377"/>
        <dbReference type="ChEBI" id="CHEBI:15378"/>
        <dbReference type="ChEBI" id="CHEBI:15379"/>
        <dbReference type="ChEBI" id="CHEBI:16526"/>
        <dbReference type="ChEBI" id="CHEBI:17640"/>
        <dbReference type="ChEBI" id="CHEBI:30854"/>
        <dbReference type="ChEBI" id="CHEBI:57783"/>
        <dbReference type="ChEBI" id="CHEBI:58349"/>
        <dbReference type="EC" id="1.14.13.168"/>
    </reaction>
</comment>
<evidence type="ECO:0000256" key="5">
    <source>
        <dbReference type="ARBA" id="ARBA00022827"/>
    </source>
</evidence>
<sequence length="472" mass="53004">MGNEWRGESNNRERGTEVKRGSKCRRQVRSNVVNNNEGEQWLTPSEPSYEGEAEQKVKSHTERNINRKAKASVMEIEVPVVIVGAGPAGLATSACLNKLSIPNLVLERDDCHASLWRKRTYDRLKLHLGKDFCSLPHMPFPSDFPTFVPRIDFLRYLDSYVSRFKISIRYNKNVESAYVDHNTGKWRLIVKDTASDAVDVYVSEFLVVASGENSEGYVPKVEGLQRFEGEYMHCSNYLNGRDMYGKNVLVVGCGNSGMEIAYDLSNWGANTSIVVRGPVHFFTKEMVFVGMTLLKYLKIERVDKLMMLMSKLKYGDMSKYGLVRPKDGPFALKRKGGTTPTIDVGCVGRIKKGEIKVFPALSSIKEGKTVEFDDGRDAEFDIIIFATGYNSTVLKWLKDYRELFNSNGMPKPGFPNHWKGENGLYCAGFSRRGLDGIAFDAQRIANDISMTTTARGPDGDDANLASLKLIQK</sequence>
<evidence type="ECO:0000256" key="1">
    <source>
        <dbReference type="ARBA" id="ARBA00001974"/>
    </source>
</evidence>
<dbReference type="GO" id="GO:0009851">
    <property type="term" value="P:auxin biosynthetic process"/>
    <property type="evidence" value="ECO:0007669"/>
    <property type="project" value="UniProtKB-KW"/>
</dbReference>
<dbReference type="PRINTS" id="PR00368">
    <property type="entry name" value="FADPNR"/>
</dbReference>
<evidence type="ECO:0000256" key="10">
    <source>
        <dbReference type="RuleBase" id="RU361177"/>
    </source>
</evidence>
<dbReference type="GO" id="GO:0050661">
    <property type="term" value="F:NADP binding"/>
    <property type="evidence" value="ECO:0007669"/>
    <property type="project" value="InterPro"/>
</dbReference>
<evidence type="ECO:0000256" key="8">
    <source>
        <dbReference type="ARBA" id="ARBA00023070"/>
    </source>
</evidence>
<dbReference type="Proteomes" id="UP001374535">
    <property type="component" value="Chromosome 2"/>
</dbReference>
<dbReference type="Pfam" id="PF00743">
    <property type="entry name" value="FMO-like"/>
    <property type="match status" value="1"/>
</dbReference>
<feature type="region of interest" description="Disordered" evidence="11">
    <location>
        <begin position="1"/>
        <end position="62"/>
    </location>
</feature>
<keyword evidence="6" id="KW-0521">NADP</keyword>
<protein>
    <recommendedName>
        <fullName evidence="10">Flavin-containing monooxygenase</fullName>
        <ecNumber evidence="10">1.-.-.-</ecNumber>
    </recommendedName>
</protein>
<dbReference type="InterPro" id="IPR036188">
    <property type="entry name" value="FAD/NAD-bd_sf"/>
</dbReference>
<evidence type="ECO:0000256" key="9">
    <source>
        <dbReference type="ARBA" id="ARBA00047707"/>
    </source>
</evidence>
<feature type="compositionally biased region" description="Basic and acidic residues" evidence="11">
    <location>
        <begin position="1"/>
        <end position="20"/>
    </location>
</feature>
<dbReference type="GO" id="GO:0050660">
    <property type="term" value="F:flavin adenine dinucleotide binding"/>
    <property type="evidence" value="ECO:0007669"/>
    <property type="project" value="InterPro"/>
</dbReference>
<evidence type="ECO:0000256" key="11">
    <source>
        <dbReference type="SAM" id="MobiDB-lite"/>
    </source>
</evidence>
<evidence type="ECO:0000256" key="4">
    <source>
        <dbReference type="ARBA" id="ARBA00022630"/>
    </source>
</evidence>
<keyword evidence="5 10" id="KW-0274">FAD</keyword>
<comment type="similarity">
    <text evidence="3 10">Belongs to the FMO family.</text>
</comment>
<name>A0AAQ3S3Q0_VIGMU</name>
<reference evidence="12 13" key="1">
    <citation type="journal article" date="2023" name="Life. Sci Alliance">
        <title>Evolutionary insights into 3D genome organization and epigenetic landscape of Vigna mungo.</title>
        <authorList>
            <person name="Junaid A."/>
            <person name="Singh B."/>
            <person name="Bhatia S."/>
        </authorList>
    </citation>
    <scope>NUCLEOTIDE SEQUENCE [LARGE SCALE GENOMIC DNA]</scope>
    <source>
        <strain evidence="12">Urdbean</strain>
    </source>
</reference>
<gene>
    <name evidence="12" type="ORF">V8G54_005391</name>
</gene>
<evidence type="ECO:0000256" key="2">
    <source>
        <dbReference type="ARBA" id="ARBA00004814"/>
    </source>
</evidence>
<evidence type="ECO:0000256" key="6">
    <source>
        <dbReference type="ARBA" id="ARBA00022857"/>
    </source>
</evidence>
<comment type="cofactor">
    <cofactor evidence="1 10">
        <name>FAD</name>
        <dbReference type="ChEBI" id="CHEBI:57692"/>
    </cofactor>
</comment>
<dbReference type="EMBL" id="CP144699">
    <property type="protein sequence ID" value="WVZ18069.1"/>
    <property type="molecule type" value="Genomic_DNA"/>
</dbReference>
<evidence type="ECO:0000313" key="13">
    <source>
        <dbReference type="Proteomes" id="UP001374535"/>
    </source>
</evidence>
<dbReference type="SUPFAM" id="SSF51905">
    <property type="entry name" value="FAD/NAD(P)-binding domain"/>
    <property type="match status" value="2"/>
</dbReference>